<organism evidence="1 2">
    <name type="scientific">Fulvimonas yonginensis</name>
    <dbReference type="NCBI Taxonomy" id="1495200"/>
    <lineage>
        <taxon>Bacteria</taxon>
        <taxon>Pseudomonadati</taxon>
        <taxon>Pseudomonadota</taxon>
        <taxon>Gammaproteobacteria</taxon>
        <taxon>Lysobacterales</taxon>
        <taxon>Rhodanobacteraceae</taxon>
        <taxon>Fulvimonas</taxon>
    </lineage>
</organism>
<dbReference type="Proteomes" id="UP001381174">
    <property type="component" value="Unassembled WGS sequence"/>
</dbReference>
<evidence type="ECO:0008006" key="3">
    <source>
        <dbReference type="Google" id="ProtNLM"/>
    </source>
</evidence>
<keyword evidence="2" id="KW-1185">Reference proteome</keyword>
<gene>
    <name evidence="1" type="ORF">WAT24_06800</name>
</gene>
<dbReference type="EMBL" id="JBBBNY010000003">
    <property type="protein sequence ID" value="MEI7036461.1"/>
    <property type="molecule type" value="Genomic_DNA"/>
</dbReference>
<reference evidence="1 2" key="1">
    <citation type="journal article" date="2014" name="Int. J. Syst. Evol. Microbiol.">
        <title>Fulvimonas yonginensis sp. nov., isolated from greenhouse soil, and emended description of the genus Fulvimonas.</title>
        <authorList>
            <person name="Ahn J.H."/>
            <person name="Kim S.J."/>
            <person name="Weon H.Y."/>
            <person name="Hong S.B."/>
            <person name="Seok S.J."/>
            <person name="Kwon S.W."/>
        </authorList>
    </citation>
    <scope>NUCLEOTIDE SEQUENCE [LARGE SCALE GENOMIC DNA]</scope>
    <source>
        <strain evidence="1 2">KACC 16952</strain>
    </source>
</reference>
<evidence type="ECO:0000313" key="2">
    <source>
        <dbReference type="Proteomes" id="UP001381174"/>
    </source>
</evidence>
<sequence length="66" mass="7897">MHMHPEEVEERKTAFQDHWRRRALPEVMKIRPVYQGVIHQLLKAAFYAGSNWERRKHEPTQLGGCD</sequence>
<evidence type="ECO:0000313" key="1">
    <source>
        <dbReference type="EMBL" id="MEI7036461.1"/>
    </source>
</evidence>
<protein>
    <recommendedName>
        <fullName evidence="3">Transposase</fullName>
    </recommendedName>
</protein>
<accession>A0ABU8JB78</accession>
<comment type="caution">
    <text evidence="1">The sequence shown here is derived from an EMBL/GenBank/DDBJ whole genome shotgun (WGS) entry which is preliminary data.</text>
</comment>
<name>A0ABU8JB78_9GAMM</name>
<proteinExistence type="predicted"/>